<proteinExistence type="predicted"/>
<dbReference type="AlphaFoldDB" id="A0A2I1D6N5"/>
<dbReference type="RefSeq" id="XP_024694130.1">
    <property type="nucleotide sequence ID" value="XM_024835869.1"/>
</dbReference>
<comment type="caution">
    <text evidence="2">The sequence shown here is derived from an EMBL/GenBank/DDBJ whole genome shotgun (WGS) entry which is preliminary data.</text>
</comment>
<sequence>MYLPTTINNYQENTYSDRVKDNLLMSFMSSILFEYTPETTVQGKSYPTHLLNPQVKARPQKGQPGHQQISSPAALRSRNISRTPSRPANVIQGDGSYGFVNG</sequence>
<feature type="region of interest" description="Disordered" evidence="1">
    <location>
        <begin position="54"/>
        <end position="102"/>
    </location>
</feature>
<protein>
    <submittedName>
        <fullName evidence="2">Uncharacterized protein</fullName>
    </submittedName>
</protein>
<dbReference type="Proteomes" id="UP000234254">
    <property type="component" value="Unassembled WGS sequence"/>
</dbReference>
<keyword evidence="3" id="KW-1185">Reference proteome</keyword>
<accession>A0A2I1D6N5</accession>
<dbReference type="GeneID" id="36543393"/>
<dbReference type="VEuPathDB" id="FungiDB:P168DRAFT_280461"/>
<dbReference type="EMBL" id="MSFM01000004">
    <property type="protein sequence ID" value="PKY05536.1"/>
    <property type="molecule type" value="Genomic_DNA"/>
</dbReference>
<organism evidence="2 3">
    <name type="scientific">Aspergillus campestris (strain IBT 28561)</name>
    <dbReference type="NCBI Taxonomy" id="1392248"/>
    <lineage>
        <taxon>Eukaryota</taxon>
        <taxon>Fungi</taxon>
        <taxon>Dikarya</taxon>
        <taxon>Ascomycota</taxon>
        <taxon>Pezizomycotina</taxon>
        <taxon>Eurotiomycetes</taxon>
        <taxon>Eurotiomycetidae</taxon>
        <taxon>Eurotiales</taxon>
        <taxon>Aspergillaceae</taxon>
        <taxon>Aspergillus</taxon>
        <taxon>Aspergillus subgen. Circumdati</taxon>
    </lineage>
</organism>
<evidence type="ECO:0000313" key="2">
    <source>
        <dbReference type="EMBL" id="PKY05536.1"/>
    </source>
</evidence>
<reference evidence="2" key="1">
    <citation type="submission" date="2016-12" db="EMBL/GenBank/DDBJ databases">
        <title>The genomes of Aspergillus section Nigri reveals drivers in fungal speciation.</title>
        <authorList>
            <consortium name="DOE Joint Genome Institute"/>
            <person name="Vesth T.C."/>
            <person name="Nybo J."/>
            <person name="Theobald S."/>
            <person name="Brandl J."/>
            <person name="Frisvad J.C."/>
            <person name="Nielsen K.F."/>
            <person name="Lyhne E.K."/>
            <person name="Kogle M.E."/>
            <person name="Kuo A."/>
            <person name="Riley R."/>
            <person name="Clum A."/>
            <person name="Nolan M."/>
            <person name="Lipzen A."/>
            <person name="Salamov A."/>
            <person name="Henrissat B."/>
            <person name="Wiebenga A."/>
            <person name="De vries R.P."/>
            <person name="Grigoriev I.V."/>
            <person name="Mortensen U.H."/>
            <person name="Andersen M.R."/>
            <person name="Baker S.E."/>
        </authorList>
    </citation>
    <scope>NUCLEOTIDE SEQUENCE</scope>
    <source>
        <strain evidence="2">IBT 28561</strain>
    </source>
</reference>
<evidence type="ECO:0000256" key="1">
    <source>
        <dbReference type="SAM" id="MobiDB-lite"/>
    </source>
</evidence>
<name>A0A2I1D6N5_ASPC2</name>
<evidence type="ECO:0000313" key="3">
    <source>
        <dbReference type="Proteomes" id="UP000234254"/>
    </source>
</evidence>
<gene>
    <name evidence="2" type="ORF">P168DRAFT_280461</name>
</gene>